<accession>A0A183BGP1</accession>
<evidence type="ECO:0000313" key="2">
    <source>
        <dbReference type="Proteomes" id="UP000272942"/>
    </source>
</evidence>
<dbReference type="EMBL" id="UZAN01077798">
    <property type="protein sequence ID" value="VDP96217.1"/>
    <property type="molecule type" value="Genomic_DNA"/>
</dbReference>
<evidence type="ECO:0000313" key="1">
    <source>
        <dbReference type="EMBL" id="VDP96217.1"/>
    </source>
</evidence>
<reference evidence="3" key="1">
    <citation type="submission" date="2016-06" db="UniProtKB">
        <authorList>
            <consortium name="WormBaseParasite"/>
        </authorList>
    </citation>
    <scope>IDENTIFICATION</scope>
</reference>
<dbReference type="WBParaSite" id="ECPE_0001842601-mRNA-1">
    <property type="protein sequence ID" value="ECPE_0001842601-mRNA-1"/>
    <property type="gene ID" value="ECPE_0001842601"/>
</dbReference>
<keyword evidence="2" id="KW-1185">Reference proteome</keyword>
<organism evidence="3">
    <name type="scientific">Echinostoma caproni</name>
    <dbReference type="NCBI Taxonomy" id="27848"/>
    <lineage>
        <taxon>Eukaryota</taxon>
        <taxon>Metazoa</taxon>
        <taxon>Spiralia</taxon>
        <taxon>Lophotrochozoa</taxon>
        <taxon>Platyhelminthes</taxon>
        <taxon>Trematoda</taxon>
        <taxon>Digenea</taxon>
        <taxon>Plagiorchiida</taxon>
        <taxon>Echinostomata</taxon>
        <taxon>Echinostomatoidea</taxon>
        <taxon>Echinostomatidae</taxon>
        <taxon>Echinostoma</taxon>
    </lineage>
</organism>
<evidence type="ECO:0000313" key="3">
    <source>
        <dbReference type="WBParaSite" id="ECPE_0001842601-mRNA-1"/>
    </source>
</evidence>
<name>A0A183BGP1_9TREM</name>
<gene>
    <name evidence="1" type="ORF">ECPE_LOCUS18376</name>
</gene>
<sequence>MFEKNLRGDGSRVGGGDILFAFFTLNQITRDLRHDGLKSVTLEELHELAGDLKDHPMATENAVVHELISVLKDPRLPLFGYNPENISLLLLPMLKTRYCSLLFLF</sequence>
<proteinExistence type="predicted"/>
<dbReference type="Proteomes" id="UP000272942">
    <property type="component" value="Unassembled WGS sequence"/>
</dbReference>
<protein>
    <submittedName>
        <fullName evidence="3">EF-hand domain-containing protein</fullName>
    </submittedName>
</protein>
<reference evidence="1 2" key="2">
    <citation type="submission" date="2018-11" db="EMBL/GenBank/DDBJ databases">
        <authorList>
            <consortium name="Pathogen Informatics"/>
        </authorList>
    </citation>
    <scope>NUCLEOTIDE SEQUENCE [LARGE SCALE GENOMIC DNA]</scope>
    <source>
        <strain evidence="1 2">Egypt</strain>
    </source>
</reference>
<dbReference type="AlphaFoldDB" id="A0A183BGP1"/>